<feature type="transmembrane region" description="Helical" evidence="6">
    <location>
        <begin position="78"/>
        <end position="97"/>
    </location>
</feature>
<dbReference type="Pfam" id="PF07947">
    <property type="entry name" value="YhhN"/>
    <property type="match status" value="1"/>
</dbReference>
<keyword evidence="3 6" id="KW-0812">Transmembrane</keyword>
<dbReference type="GO" id="GO:0016787">
    <property type="term" value="F:hydrolase activity"/>
    <property type="evidence" value="ECO:0007669"/>
    <property type="project" value="TreeGrafter"/>
</dbReference>
<dbReference type="PANTHER" id="PTHR31885">
    <property type="entry name" value="GH04784P"/>
    <property type="match status" value="1"/>
</dbReference>
<proteinExistence type="inferred from homology"/>
<comment type="caution">
    <text evidence="7">The sequence shown here is derived from an EMBL/GenBank/DDBJ whole genome shotgun (WGS) entry which is preliminary data.</text>
</comment>
<evidence type="ECO:0000256" key="1">
    <source>
        <dbReference type="ARBA" id="ARBA00004141"/>
    </source>
</evidence>
<organism evidence="7 8">
    <name type="scientific">Vibrio amylolyticus</name>
    <dbReference type="NCBI Taxonomy" id="2847292"/>
    <lineage>
        <taxon>Bacteria</taxon>
        <taxon>Pseudomonadati</taxon>
        <taxon>Pseudomonadota</taxon>
        <taxon>Gammaproteobacteria</taxon>
        <taxon>Vibrionales</taxon>
        <taxon>Vibrionaceae</taxon>
        <taxon>Vibrio</taxon>
    </lineage>
</organism>
<protein>
    <submittedName>
        <fullName evidence="7">Lysoplasmalogenase</fullName>
    </submittedName>
</protein>
<sequence length="207" mass="22761">MWSWVSVALAGFVSISANENSNSRQAMVFRAVSFAFLLVILYQQNTELSEVQFWVALGLGVSMIADTLYLLKKNGRLCFASFLIAQICLSKSFWVQLYGGIEWWLPAFLLAASVVAFFLLLPQIDRLIFPVTIMGLVLIQLAWAAGAVWLLESTALSLLGFIGSLMLIISAALLAIHDYRRPIIGGRYLISGAYLLAYSLITASAVV</sequence>
<feature type="transmembrane region" description="Helical" evidence="6">
    <location>
        <begin position="27"/>
        <end position="45"/>
    </location>
</feature>
<evidence type="ECO:0000313" key="8">
    <source>
        <dbReference type="Proteomes" id="UP001139559"/>
    </source>
</evidence>
<name>A0A9X1XMQ1_9VIBR</name>
<comment type="subcellular location">
    <subcellularLocation>
        <location evidence="1">Membrane</location>
        <topology evidence="1">Multi-pass membrane protein</topology>
    </subcellularLocation>
</comment>
<gene>
    <name evidence="7" type="ORF">KP803_21005</name>
</gene>
<dbReference type="GO" id="GO:0016020">
    <property type="term" value="C:membrane"/>
    <property type="evidence" value="ECO:0007669"/>
    <property type="project" value="UniProtKB-SubCell"/>
</dbReference>
<comment type="similarity">
    <text evidence="2">Belongs to the TMEM86 family.</text>
</comment>
<dbReference type="EMBL" id="JAJHVV010000019">
    <property type="protein sequence ID" value="MCK6265742.1"/>
    <property type="molecule type" value="Genomic_DNA"/>
</dbReference>
<dbReference type="PANTHER" id="PTHR31885:SF6">
    <property type="entry name" value="GH04784P"/>
    <property type="match status" value="1"/>
</dbReference>
<feature type="transmembrane region" description="Helical" evidence="6">
    <location>
        <begin position="128"/>
        <end position="150"/>
    </location>
</feature>
<dbReference type="RefSeq" id="WP_248010807.1">
    <property type="nucleotide sequence ID" value="NZ_JAJHVV010000019.1"/>
</dbReference>
<feature type="transmembrane region" description="Helical" evidence="6">
    <location>
        <begin position="51"/>
        <end position="71"/>
    </location>
</feature>
<evidence type="ECO:0000256" key="6">
    <source>
        <dbReference type="SAM" id="Phobius"/>
    </source>
</evidence>
<feature type="transmembrane region" description="Helical" evidence="6">
    <location>
        <begin position="188"/>
        <end position="206"/>
    </location>
</feature>
<keyword evidence="8" id="KW-1185">Reference proteome</keyword>
<feature type="transmembrane region" description="Helical" evidence="6">
    <location>
        <begin position="103"/>
        <end position="121"/>
    </location>
</feature>
<reference evidence="7" key="1">
    <citation type="submission" date="2021-11" db="EMBL/GenBank/DDBJ databases">
        <title>Vibrio ZSDE26 sp. nov. and Vibrio ZSDZ34 sp. nov., isolated from coastal seawater in Qingdao.</title>
        <authorList>
            <person name="Zhang P."/>
        </authorList>
    </citation>
    <scope>NUCLEOTIDE SEQUENCE</scope>
    <source>
        <strain evidence="7">ZSDE26</strain>
    </source>
</reference>
<evidence type="ECO:0000256" key="5">
    <source>
        <dbReference type="ARBA" id="ARBA00023136"/>
    </source>
</evidence>
<keyword evidence="5 6" id="KW-0472">Membrane</keyword>
<evidence type="ECO:0000313" key="7">
    <source>
        <dbReference type="EMBL" id="MCK6265742.1"/>
    </source>
</evidence>
<dbReference type="AlphaFoldDB" id="A0A9X1XMQ1"/>
<evidence type="ECO:0000256" key="3">
    <source>
        <dbReference type="ARBA" id="ARBA00022692"/>
    </source>
</evidence>
<evidence type="ECO:0000256" key="4">
    <source>
        <dbReference type="ARBA" id="ARBA00022989"/>
    </source>
</evidence>
<dbReference type="Proteomes" id="UP001139559">
    <property type="component" value="Unassembled WGS sequence"/>
</dbReference>
<feature type="transmembrane region" description="Helical" evidence="6">
    <location>
        <begin position="156"/>
        <end position="176"/>
    </location>
</feature>
<dbReference type="InterPro" id="IPR012506">
    <property type="entry name" value="TMEM86B-like"/>
</dbReference>
<keyword evidence="4 6" id="KW-1133">Transmembrane helix</keyword>
<accession>A0A9X1XMQ1</accession>
<evidence type="ECO:0000256" key="2">
    <source>
        <dbReference type="ARBA" id="ARBA00007375"/>
    </source>
</evidence>